<keyword evidence="4" id="KW-1185">Reference proteome</keyword>
<sequence>MTLFSLSTDFSTYFYLEHLDGHSLPKAGLKTRSSIVRICNETWMFPIPKPVRTPGRYYFSSGRKRQRYFINEAVPSKHCVVYKTEHLDGHSLPKAGLKSRSSIERICNKTWMFHIQKPDRYRAKDNRAKAGEQKNNTWKVTSTKASAKGKNSAKKRASDIVVDLHINRKKAAGPRELCYAPVTTSHQKQLSEKHGLSYAHNKALNMRKRNFFCDNATPLTRIVIEGDGNCYFRALSTRVTGTDRNHEALRLAMMAFASSAKSTSELIGKLHEATNITPSKRMTPAANYDDVDKYARFPLDYVIAAKFLQLNLLVFNEKQEWEVYRPDATICQPLLATLQENVATIAIEHKEAHVSLINTIG</sequence>
<dbReference type="InterPro" id="IPR003323">
    <property type="entry name" value="OTU_dom"/>
</dbReference>
<reference evidence="3" key="1">
    <citation type="submission" date="2022-01" db="EMBL/GenBank/DDBJ databases">
        <title>Genome Sequence Resource for Two Populations of Ditylenchus destructor, the Migratory Endoparasitic Phytonematode.</title>
        <authorList>
            <person name="Zhang H."/>
            <person name="Lin R."/>
            <person name="Xie B."/>
        </authorList>
    </citation>
    <scope>NUCLEOTIDE SEQUENCE</scope>
    <source>
        <strain evidence="3">BazhouSP</strain>
    </source>
</reference>
<proteinExistence type="predicted"/>
<evidence type="ECO:0000313" key="3">
    <source>
        <dbReference type="EMBL" id="KAI1707378.1"/>
    </source>
</evidence>
<organism evidence="3 4">
    <name type="scientific">Ditylenchus destructor</name>
    <dbReference type="NCBI Taxonomy" id="166010"/>
    <lineage>
        <taxon>Eukaryota</taxon>
        <taxon>Metazoa</taxon>
        <taxon>Ecdysozoa</taxon>
        <taxon>Nematoda</taxon>
        <taxon>Chromadorea</taxon>
        <taxon>Rhabditida</taxon>
        <taxon>Tylenchina</taxon>
        <taxon>Tylenchomorpha</taxon>
        <taxon>Sphaerularioidea</taxon>
        <taxon>Anguinidae</taxon>
        <taxon>Anguininae</taxon>
        <taxon>Ditylenchus</taxon>
    </lineage>
</organism>
<gene>
    <name evidence="3" type="ORF">DdX_12475</name>
</gene>
<protein>
    <recommendedName>
        <fullName evidence="2">OTU domain-containing protein</fullName>
    </recommendedName>
</protein>
<comment type="caution">
    <text evidence="3">The sequence shown here is derived from an EMBL/GenBank/DDBJ whole genome shotgun (WGS) entry which is preliminary data.</text>
</comment>
<feature type="region of interest" description="Disordered" evidence="1">
    <location>
        <begin position="125"/>
        <end position="154"/>
    </location>
</feature>
<name>A0AAD4MY54_9BILA</name>
<feature type="domain" description="OTU" evidence="2">
    <location>
        <begin position="219"/>
        <end position="360"/>
    </location>
</feature>
<evidence type="ECO:0000259" key="2">
    <source>
        <dbReference type="PROSITE" id="PS50802"/>
    </source>
</evidence>
<evidence type="ECO:0000313" key="4">
    <source>
        <dbReference type="Proteomes" id="UP001201812"/>
    </source>
</evidence>
<dbReference type="EMBL" id="JAKKPZ010000041">
    <property type="protein sequence ID" value="KAI1707378.1"/>
    <property type="molecule type" value="Genomic_DNA"/>
</dbReference>
<dbReference type="AlphaFoldDB" id="A0AAD4MY54"/>
<dbReference type="Proteomes" id="UP001201812">
    <property type="component" value="Unassembled WGS sequence"/>
</dbReference>
<accession>A0AAD4MY54</accession>
<evidence type="ECO:0000256" key="1">
    <source>
        <dbReference type="SAM" id="MobiDB-lite"/>
    </source>
</evidence>
<dbReference type="PROSITE" id="PS50802">
    <property type="entry name" value="OTU"/>
    <property type="match status" value="1"/>
</dbReference>
<dbReference type="Gene3D" id="3.90.70.80">
    <property type="match status" value="1"/>
</dbReference>